<dbReference type="SMART" id="SM00773">
    <property type="entry name" value="WGR"/>
    <property type="match status" value="1"/>
</dbReference>
<dbReference type="AlphaFoldDB" id="A0A167QCY7"/>
<keyword evidence="11" id="KW-0238">DNA-binding</keyword>
<gene>
    <name evidence="21" type="ORF">EN45_087530</name>
</gene>
<evidence type="ECO:0000256" key="3">
    <source>
        <dbReference type="ARBA" id="ARBA00022679"/>
    </source>
</evidence>
<evidence type="ECO:0000256" key="2">
    <source>
        <dbReference type="ARBA" id="ARBA00022676"/>
    </source>
</evidence>
<feature type="region of interest" description="Disordered" evidence="16">
    <location>
        <begin position="310"/>
        <end position="340"/>
    </location>
</feature>
<feature type="domain" description="PARP alpha-helical" evidence="19">
    <location>
        <begin position="339"/>
        <end position="465"/>
    </location>
</feature>
<dbReference type="Pfam" id="PF00644">
    <property type="entry name" value="PARP"/>
    <property type="match status" value="1"/>
</dbReference>
<evidence type="ECO:0000256" key="7">
    <source>
        <dbReference type="ARBA" id="ARBA00022765"/>
    </source>
</evidence>
<evidence type="ECO:0000256" key="9">
    <source>
        <dbReference type="ARBA" id="ARBA00022833"/>
    </source>
</evidence>
<dbReference type="GO" id="GO:0070212">
    <property type="term" value="P:protein poly-ADP-ribosylation"/>
    <property type="evidence" value="ECO:0007669"/>
    <property type="project" value="TreeGrafter"/>
</dbReference>
<dbReference type="FunFam" id="3.90.228.10:FF:000002">
    <property type="entry name" value="Poly [ADP-ribose] polymerase"/>
    <property type="match status" value="1"/>
</dbReference>
<reference evidence="21" key="1">
    <citation type="journal article" date="2014" name="Genome Announc.">
        <title>Complete sequencing and chromosome-scale genome assembly of the industrial progenitor strain P2niaD18 from the penicillin producer Penicillium chrysogenum.</title>
        <authorList>
            <person name="Specht T."/>
            <person name="Dahlmann T.A."/>
            <person name="Zadra I."/>
            <person name="Kurnsteiner H."/>
            <person name="Kuck U."/>
        </authorList>
    </citation>
    <scope>NUCLEOTIDE SEQUENCE [LARGE SCALE GENOMIC DNA]</scope>
    <source>
        <strain evidence="21">P2niaD18</strain>
    </source>
</reference>
<dbReference type="Pfam" id="PF05406">
    <property type="entry name" value="WGR"/>
    <property type="match status" value="1"/>
</dbReference>
<keyword evidence="3 15" id="KW-0808">Transferase</keyword>
<evidence type="ECO:0000256" key="6">
    <source>
        <dbReference type="ARBA" id="ARBA00022737"/>
    </source>
</evidence>
<keyword evidence="7" id="KW-0013">ADP-ribosylation</keyword>
<keyword evidence="12" id="KW-0539">Nucleus</keyword>
<dbReference type="PANTHER" id="PTHR10459">
    <property type="entry name" value="DNA LIGASE"/>
    <property type="match status" value="1"/>
</dbReference>
<evidence type="ECO:0000256" key="11">
    <source>
        <dbReference type="ARBA" id="ARBA00023125"/>
    </source>
</evidence>
<feature type="domain" description="WGR" evidence="20">
    <location>
        <begin position="211"/>
        <end position="306"/>
    </location>
</feature>
<dbReference type="CDD" id="cd01437">
    <property type="entry name" value="parp_like"/>
    <property type="match status" value="1"/>
</dbReference>
<dbReference type="PROSITE" id="PS51059">
    <property type="entry name" value="PARP_CATALYTIC"/>
    <property type="match status" value="1"/>
</dbReference>
<dbReference type="InterPro" id="IPR004102">
    <property type="entry name" value="Poly(ADP-ribose)pol_reg_dom"/>
</dbReference>
<dbReference type="EMBL" id="CM002800">
    <property type="protein sequence ID" value="KZN84612.1"/>
    <property type="molecule type" value="Genomic_DNA"/>
</dbReference>
<feature type="compositionally biased region" description="Polar residues" evidence="16">
    <location>
        <begin position="98"/>
        <end position="114"/>
    </location>
</feature>
<comment type="subcellular location">
    <subcellularLocation>
        <location evidence="1">Nucleus</location>
    </subcellularLocation>
</comment>
<evidence type="ECO:0000256" key="15">
    <source>
        <dbReference type="RuleBase" id="RU362114"/>
    </source>
</evidence>
<dbReference type="Gene3D" id="1.20.142.10">
    <property type="entry name" value="Poly(ADP-ribose) polymerase, regulatory domain"/>
    <property type="match status" value="1"/>
</dbReference>
<dbReference type="InterPro" id="IPR012317">
    <property type="entry name" value="Poly(ADP-ribose)pol_cat_dom"/>
</dbReference>
<keyword evidence="6" id="KW-0677">Repeat</keyword>
<keyword evidence="10 15" id="KW-0520">NAD</keyword>
<sequence>MPVRSFKKLVIAVGGTFPNLRQADLKALIEKNGATFTTAITEECTHLVTTEKDVEKQTMKCKQASQLTNCHIVPLSWLVESDEAEKPLPETKYFFGPANQSSQADDDTQNTTVDGSAALPADNKRTTRNRGAAASGENKDAKGTGDTLKNGADGKAKPSEDKKSATKKRGADEEPVKNGSNKKAKDIQKTTTKAINVPIDEGFEELGRLKDPKVYIDDAGLIWDATLSQTVASHNANKFYRVQLLVGANSKYYAWTRWGRVGEHGQSACLGDGGLADAMRQYEKKFKDKSGLKWENRLDTPRNGKYTFLERNYEEDDEEEDPVNKEKTIKEEDGKPAAQSALSKGLQDLMSFIFNRQDVLDTLAAMSYDAHKLPLGKLSDRTLKSGFSVLKEISELMTTPSVAQARYGQPYGDAIETLSNRYFTLIPHVFGRNRPPTLNTNAQIKKEVDLLEALTDMDVANEIMVSSKEDDDIHPLDRQFQSLGMEEMTELDHKSTEFLELENYLQNSRGETHSMNYKVINIFRIERQGENDRFNSSPYAKIQNSDRRLLWHGSRSTNFGGILSQGLRIAPPEAPVNGYMFGKGVYLADTSSKSANYCCPYNSRGMGLLLLCDTELGAPMLELDRSNYNAGEEAHKAGKIATLGRGRNIPGGWKDAGCLNPVLEGVTMPDVAIGSSKDVQDRGLYYNEYIVYDVAQIRQRYLFQVKMN</sequence>
<evidence type="ECO:0000259" key="20">
    <source>
        <dbReference type="PROSITE" id="PS51977"/>
    </source>
</evidence>
<proteinExistence type="inferred from homology"/>
<feature type="domain" description="PARP catalytic" evidence="18">
    <location>
        <begin position="474"/>
        <end position="708"/>
    </location>
</feature>
<dbReference type="FunFam" id="1.20.142.10:FF:000002">
    <property type="entry name" value="Poly [ADP-ribose] polymerase"/>
    <property type="match status" value="1"/>
</dbReference>
<dbReference type="PANTHER" id="PTHR10459:SF60">
    <property type="entry name" value="POLY [ADP-RIBOSE] POLYMERASE 2"/>
    <property type="match status" value="1"/>
</dbReference>
<dbReference type="GO" id="GO:0003677">
    <property type="term" value="F:DNA binding"/>
    <property type="evidence" value="ECO:0007669"/>
    <property type="project" value="UniProtKB-KW"/>
</dbReference>
<feature type="domain" description="BRCT" evidence="17">
    <location>
        <begin position="1"/>
        <end position="95"/>
    </location>
</feature>
<keyword evidence="2 15" id="KW-0328">Glycosyltransferase</keyword>
<dbReference type="InterPro" id="IPR036420">
    <property type="entry name" value="BRCT_dom_sf"/>
</dbReference>
<evidence type="ECO:0000259" key="17">
    <source>
        <dbReference type="PROSITE" id="PS50172"/>
    </source>
</evidence>
<feature type="compositionally biased region" description="Basic and acidic residues" evidence="16">
    <location>
        <begin position="152"/>
        <end position="176"/>
    </location>
</feature>
<dbReference type="InterPro" id="IPR001357">
    <property type="entry name" value="BRCT_dom"/>
</dbReference>
<feature type="region of interest" description="Disordered" evidence="16">
    <location>
        <begin position="90"/>
        <end position="189"/>
    </location>
</feature>
<evidence type="ECO:0000256" key="16">
    <source>
        <dbReference type="SAM" id="MobiDB-lite"/>
    </source>
</evidence>
<organism evidence="21">
    <name type="scientific">Penicillium chrysogenum</name>
    <name type="common">Penicillium notatum</name>
    <dbReference type="NCBI Taxonomy" id="5076"/>
    <lineage>
        <taxon>Eukaryota</taxon>
        <taxon>Fungi</taxon>
        <taxon>Dikarya</taxon>
        <taxon>Ascomycota</taxon>
        <taxon>Pezizomycotina</taxon>
        <taxon>Eurotiomycetes</taxon>
        <taxon>Eurotiomycetidae</taxon>
        <taxon>Eurotiales</taxon>
        <taxon>Aspergillaceae</taxon>
        <taxon>Penicillium</taxon>
        <taxon>Penicillium chrysogenum species complex</taxon>
    </lineage>
</organism>
<evidence type="ECO:0000256" key="4">
    <source>
        <dbReference type="ARBA" id="ARBA00022695"/>
    </source>
</evidence>
<evidence type="ECO:0000256" key="1">
    <source>
        <dbReference type="ARBA" id="ARBA00004123"/>
    </source>
</evidence>
<evidence type="ECO:0000256" key="8">
    <source>
        <dbReference type="ARBA" id="ARBA00022771"/>
    </source>
</evidence>
<dbReference type="SMART" id="SM00292">
    <property type="entry name" value="BRCT"/>
    <property type="match status" value="1"/>
</dbReference>
<evidence type="ECO:0000313" key="21">
    <source>
        <dbReference type="EMBL" id="KZN84612.1"/>
    </source>
</evidence>
<dbReference type="InterPro" id="IPR008893">
    <property type="entry name" value="WGR_domain"/>
</dbReference>
<dbReference type="PROSITE" id="PS50172">
    <property type="entry name" value="BRCT"/>
    <property type="match status" value="1"/>
</dbReference>
<dbReference type="PROSITE" id="PS51977">
    <property type="entry name" value="WGR"/>
    <property type="match status" value="1"/>
</dbReference>
<dbReference type="InterPro" id="IPR036930">
    <property type="entry name" value="WGR_dom_sf"/>
</dbReference>
<comment type="similarity">
    <text evidence="13">Belongs to the ARTD/PARP family.</text>
</comment>
<name>A0A167QCY7_PENCH</name>
<evidence type="ECO:0000256" key="14">
    <source>
        <dbReference type="ARBA" id="ARBA00033987"/>
    </source>
</evidence>
<keyword evidence="9" id="KW-0862">Zinc</keyword>
<evidence type="ECO:0000256" key="5">
    <source>
        <dbReference type="ARBA" id="ARBA00022723"/>
    </source>
</evidence>
<dbReference type="GO" id="GO:0016779">
    <property type="term" value="F:nucleotidyltransferase activity"/>
    <property type="evidence" value="ECO:0007669"/>
    <property type="project" value="UniProtKB-KW"/>
</dbReference>
<dbReference type="GO" id="GO:0003950">
    <property type="term" value="F:NAD+ poly-ADP-ribosyltransferase activity"/>
    <property type="evidence" value="ECO:0007669"/>
    <property type="project" value="UniProtKB-UniRule"/>
</dbReference>
<accession>A0A167QCY7</accession>
<dbReference type="InterPro" id="IPR050800">
    <property type="entry name" value="ARTD/PARP"/>
</dbReference>
<dbReference type="GO" id="GO:1990404">
    <property type="term" value="F:NAD+-protein mono-ADP-ribosyltransferase activity"/>
    <property type="evidence" value="ECO:0007669"/>
    <property type="project" value="TreeGrafter"/>
</dbReference>
<protein>
    <recommendedName>
        <fullName evidence="15">Poly [ADP-ribose] polymerase</fullName>
        <shortName evidence="15">PARP</shortName>
        <ecNumber evidence="15">2.4.2.-</ecNumber>
    </recommendedName>
</protein>
<evidence type="ECO:0000259" key="18">
    <source>
        <dbReference type="PROSITE" id="PS51059"/>
    </source>
</evidence>
<dbReference type="SUPFAM" id="SSF142921">
    <property type="entry name" value="WGR domain-like"/>
    <property type="match status" value="1"/>
</dbReference>
<dbReference type="PROSITE" id="PS51060">
    <property type="entry name" value="PARP_ALPHA_HD"/>
    <property type="match status" value="1"/>
</dbReference>
<dbReference type="EC" id="2.4.2.-" evidence="15"/>
<keyword evidence="8" id="KW-0863">Zinc-finger</keyword>
<dbReference type="Pfam" id="PF00533">
    <property type="entry name" value="BRCT"/>
    <property type="match status" value="1"/>
</dbReference>
<dbReference type="InterPro" id="IPR036616">
    <property type="entry name" value="Poly(ADP-ribose)pol_reg_dom_sf"/>
</dbReference>
<keyword evidence="4" id="KW-0548">Nucleotidyltransferase</keyword>
<dbReference type="Proteomes" id="UP000076449">
    <property type="component" value="Chromosome III"/>
</dbReference>
<dbReference type="Gene3D" id="3.90.228.10">
    <property type="match status" value="1"/>
</dbReference>
<keyword evidence="5" id="KW-0479">Metal-binding</keyword>
<dbReference type="GO" id="GO:0008270">
    <property type="term" value="F:zinc ion binding"/>
    <property type="evidence" value="ECO:0007669"/>
    <property type="project" value="UniProtKB-KW"/>
</dbReference>
<evidence type="ECO:0000256" key="10">
    <source>
        <dbReference type="ARBA" id="ARBA00023027"/>
    </source>
</evidence>
<dbReference type="SUPFAM" id="SSF52113">
    <property type="entry name" value="BRCT domain"/>
    <property type="match status" value="1"/>
</dbReference>
<dbReference type="SUPFAM" id="SSF47587">
    <property type="entry name" value="Domain of poly(ADP-ribose) polymerase"/>
    <property type="match status" value="1"/>
</dbReference>
<comment type="catalytic activity">
    <reaction evidence="14">
        <text>NAD(+) + (ADP-D-ribosyl)n-acceptor = nicotinamide + (ADP-D-ribosyl)n+1-acceptor + H(+).</text>
        <dbReference type="EC" id="2.4.2.30"/>
    </reaction>
</comment>
<evidence type="ECO:0000256" key="12">
    <source>
        <dbReference type="ARBA" id="ARBA00023242"/>
    </source>
</evidence>
<dbReference type="Gene3D" id="3.40.50.10190">
    <property type="entry name" value="BRCT domain"/>
    <property type="match status" value="1"/>
</dbReference>
<evidence type="ECO:0000256" key="13">
    <source>
        <dbReference type="ARBA" id="ARBA00024347"/>
    </source>
</evidence>
<dbReference type="SUPFAM" id="SSF56399">
    <property type="entry name" value="ADP-ribosylation"/>
    <property type="match status" value="1"/>
</dbReference>
<dbReference type="GO" id="GO:0005730">
    <property type="term" value="C:nucleolus"/>
    <property type="evidence" value="ECO:0007669"/>
    <property type="project" value="TreeGrafter"/>
</dbReference>
<dbReference type="CDD" id="cd07997">
    <property type="entry name" value="WGR_PARP"/>
    <property type="match status" value="1"/>
</dbReference>
<evidence type="ECO:0000259" key="19">
    <source>
        <dbReference type="PROSITE" id="PS51060"/>
    </source>
</evidence>
<dbReference type="GO" id="GO:0006302">
    <property type="term" value="P:double-strand break repair"/>
    <property type="evidence" value="ECO:0007669"/>
    <property type="project" value="TreeGrafter"/>
</dbReference>
<dbReference type="Pfam" id="PF02877">
    <property type="entry name" value="PARP_reg"/>
    <property type="match status" value="1"/>
</dbReference>
<feature type="compositionally biased region" description="Basic and acidic residues" evidence="16">
    <location>
        <begin position="322"/>
        <end position="335"/>
    </location>
</feature>